<dbReference type="InterPro" id="IPR040170">
    <property type="entry name" value="Cytosol_ACT"/>
</dbReference>
<evidence type="ECO:0000256" key="1">
    <source>
        <dbReference type="ARBA" id="ARBA00010458"/>
    </source>
</evidence>
<name>A0ABY1A926_9LACO</name>
<dbReference type="PROSITE" id="PS51770">
    <property type="entry name" value="HOTDOG_ACOT"/>
    <property type="match status" value="1"/>
</dbReference>
<sequence length="160" mass="17764">MITCQQTKTISEHRVINGDLNEHETFYGGRLLAILDGVASIPATKLARCQVVTASVDRVNFLQPFALNDALKIECYVSGVGNRSIEVFAKVIGEHLLTGQRFLGATAFLTFVVLDHERILPAVTPQTAEEKAVCQGFAQRRLQNKQKLELQKELLTQLDI</sequence>
<dbReference type="EMBL" id="FOCC01000001">
    <property type="protein sequence ID" value="SEM33090.1"/>
    <property type="molecule type" value="Genomic_DNA"/>
</dbReference>
<gene>
    <name evidence="5" type="ORF">SAMN05216431_101115</name>
</gene>
<evidence type="ECO:0000259" key="4">
    <source>
        <dbReference type="PROSITE" id="PS51770"/>
    </source>
</evidence>
<comment type="caution">
    <text evidence="5">The sequence shown here is derived from an EMBL/GenBank/DDBJ whole genome shotgun (WGS) entry which is preliminary data.</text>
</comment>
<evidence type="ECO:0000256" key="3">
    <source>
        <dbReference type="PROSITE-ProRule" id="PRU01106"/>
    </source>
</evidence>
<organism evidence="5 6">
    <name type="scientific">Ligilactobacillus ruminis</name>
    <dbReference type="NCBI Taxonomy" id="1623"/>
    <lineage>
        <taxon>Bacteria</taxon>
        <taxon>Bacillati</taxon>
        <taxon>Bacillota</taxon>
        <taxon>Bacilli</taxon>
        <taxon>Lactobacillales</taxon>
        <taxon>Lactobacillaceae</taxon>
        <taxon>Ligilactobacillus</taxon>
    </lineage>
</organism>
<dbReference type="SUPFAM" id="SSF54637">
    <property type="entry name" value="Thioesterase/thiol ester dehydrase-isomerase"/>
    <property type="match status" value="1"/>
</dbReference>
<dbReference type="Pfam" id="PF03061">
    <property type="entry name" value="4HBT"/>
    <property type="match status" value="1"/>
</dbReference>
<dbReference type="PANTHER" id="PTHR11049">
    <property type="entry name" value="ACYL COENZYME A THIOESTER HYDROLASE"/>
    <property type="match status" value="1"/>
</dbReference>
<dbReference type="InterPro" id="IPR029069">
    <property type="entry name" value="HotDog_dom_sf"/>
</dbReference>
<evidence type="ECO:0000256" key="2">
    <source>
        <dbReference type="ARBA" id="ARBA00022801"/>
    </source>
</evidence>
<protein>
    <submittedName>
        <fullName evidence="5">Acyl-CoA hydrolase</fullName>
    </submittedName>
</protein>
<dbReference type="InterPro" id="IPR033120">
    <property type="entry name" value="HOTDOG_ACOT"/>
</dbReference>
<reference evidence="5 6" key="1">
    <citation type="submission" date="2016-10" db="EMBL/GenBank/DDBJ databases">
        <authorList>
            <person name="Varghese N."/>
            <person name="Submissions S."/>
        </authorList>
    </citation>
    <scope>NUCLEOTIDE SEQUENCE [LARGE SCALE GENOMIC DNA]</scope>
    <source>
        <strain evidence="5 6">WC1T17</strain>
    </source>
</reference>
<dbReference type="Proteomes" id="UP000182089">
    <property type="component" value="Unassembled WGS sequence"/>
</dbReference>
<proteinExistence type="inferred from homology"/>
<dbReference type="InterPro" id="IPR006683">
    <property type="entry name" value="Thioestr_dom"/>
</dbReference>
<keyword evidence="2 3" id="KW-0378">Hydrolase</keyword>
<accession>A0ABY1A926</accession>
<feature type="domain" description="HotDog ACOT-type" evidence="4">
    <location>
        <begin position="5"/>
        <end position="117"/>
    </location>
</feature>
<dbReference type="CDD" id="cd03442">
    <property type="entry name" value="BFIT_BACH"/>
    <property type="match status" value="1"/>
</dbReference>
<evidence type="ECO:0000313" key="5">
    <source>
        <dbReference type="EMBL" id="SEM33090.1"/>
    </source>
</evidence>
<dbReference type="Gene3D" id="3.10.129.10">
    <property type="entry name" value="Hotdog Thioesterase"/>
    <property type="match status" value="1"/>
</dbReference>
<evidence type="ECO:0000313" key="6">
    <source>
        <dbReference type="Proteomes" id="UP000182089"/>
    </source>
</evidence>
<dbReference type="GO" id="GO:0016787">
    <property type="term" value="F:hydrolase activity"/>
    <property type="evidence" value="ECO:0007669"/>
    <property type="project" value="UniProtKB-KW"/>
</dbReference>
<dbReference type="PANTHER" id="PTHR11049:SF24">
    <property type="entry name" value="CYTOSOLIC ACYL COENZYME A THIOESTER HYDROLASE"/>
    <property type="match status" value="1"/>
</dbReference>
<comment type="similarity">
    <text evidence="1">Belongs to the acyl coenzyme A hydrolase family.</text>
</comment>